<proteinExistence type="predicted"/>
<dbReference type="Gramene" id="Kaladp0020s0088.1.v1.1">
    <property type="protein sequence ID" value="Kaladp0020s0088.1.v1.1.CDS.1"/>
    <property type="gene ID" value="Kaladp0020s0088.v1.1"/>
</dbReference>
<evidence type="ECO:0000313" key="6">
    <source>
        <dbReference type="Proteomes" id="UP000594263"/>
    </source>
</evidence>
<sequence>MEDIVENPNLVLAEWTNCSSESQICSWFGVKCNNASYRVVELDLSGCSLAGTISSSLASLAYLTVLDLSRKLLRGPNSVRPWLSAAGRVLSGAGKLVSSVVIGSDSSSSESGWGSSECWFDLAWCKSKVEYGVTWQLFSCLKLLPLLPIFS</sequence>
<dbReference type="Gene3D" id="3.80.10.10">
    <property type="entry name" value="Ribonuclease Inhibitor"/>
    <property type="match status" value="1"/>
</dbReference>
<evidence type="ECO:0000313" key="5">
    <source>
        <dbReference type="EnsemblPlants" id="Kaladp0020s0088.1.v1.1.CDS.1"/>
    </source>
</evidence>
<dbReference type="PANTHER" id="PTHR48060:SF21">
    <property type="entry name" value="L DOMAIN-LIKE PROTEIN"/>
    <property type="match status" value="1"/>
</dbReference>
<organism evidence="5 6">
    <name type="scientific">Kalanchoe fedtschenkoi</name>
    <name type="common">Lavender scallops</name>
    <name type="synonym">South American air plant</name>
    <dbReference type="NCBI Taxonomy" id="63787"/>
    <lineage>
        <taxon>Eukaryota</taxon>
        <taxon>Viridiplantae</taxon>
        <taxon>Streptophyta</taxon>
        <taxon>Embryophyta</taxon>
        <taxon>Tracheophyta</taxon>
        <taxon>Spermatophyta</taxon>
        <taxon>Magnoliopsida</taxon>
        <taxon>eudicotyledons</taxon>
        <taxon>Gunneridae</taxon>
        <taxon>Pentapetalae</taxon>
        <taxon>Saxifragales</taxon>
        <taxon>Crassulaceae</taxon>
        <taxon>Kalanchoe</taxon>
    </lineage>
</organism>
<dbReference type="EnsemblPlants" id="Kaladp0020s0088.1.v1.1">
    <property type="protein sequence ID" value="Kaladp0020s0088.1.v1.1.CDS.1"/>
    <property type="gene ID" value="Kaladp0020s0088.v1.1"/>
</dbReference>
<reference evidence="5" key="1">
    <citation type="submission" date="2021-01" db="UniProtKB">
        <authorList>
            <consortium name="EnsemblPlants"/>
        </authorList>
    </citation>
    <scope>IDENTIFICATION</scope>
</reference>
<dbReference type="Pfam" id="PF08263">
    <property type="entry name" value="LRRNT_2"/>
    <property type="match status" value="1"/>
</dbReference>
<dbReference type="Proteomes" id="UP000594263">
    <property type="component" value="Unplaced"/>
</dbReference>
<protein>
    <recommendedName>
        <fullName evidence="4">Leucine-rich repeat-containing N-terminal plant-type domain-containing protein</fullName>
    </recommendedName>
</protein>
<keyword evidence="1" id="KW-0433">Leucine-rich repeat</keyword>
<feature type="domain" description="Leucine-rich repeat-containing N-terminal plant-type" evidence="4">
    <location>
        <begin position="7"/>
        <end position="33"/>
    </location>
</feature>
<dbReference type="AlphaFoldDB" id="A0A7N0T364"/>
<keyword evidence="2" id="KW-0732">Signal</keyword>
<keyword evidence="3" id="KW-0677">Repeat</keyword>
<dbReference type="InterPro" id="IPR032675">
    <property type="entry name" value="LRR_dom_sf"/>
</dbReference>
<dbReference type="SUPFAM" id="SSF52058">
    <property type="entry name" value="L domain-like"/>
    <property type="match status" value="1"/>
</dbReference>
<name>A0A7N0T364_KALFE</name>
<evidence type="ECO:0000256" key="2">
    <source>
        <dbReference type="ARBA" id="ARBA00022729"/>
    </source>
</evidence>
<accession>A0A7N0T364</accession>
<dbReference type="InterPro" id="IPR053211">
    <property type="entry name" value="DNA_repair-toleration"/>
</dbReference>
<keyword evidence="6" id="KW-1185">Reference proteome</keyword>
<dbReference type="PANTHER" id="PTHR48060">
    <property type="entry name" value="DNA DAMAGE-REPAIR/TOLERATION PROTEIN DRT100"/>
    <property type="match status" value="1"/>
</dbReference>
<dbReference type="InterPro" id="IPR013210">
    <property type="entry name" value="LRR_N_plant-typ"/>
</dbReference>
<evidence type="ECO:0000259" key="4">
    <source>
        <dbReference type="Pfam" id="PF08263"/>
    </source>
</evidence>
<evidence type="ECO:0000256" key="1">
    <source>
        <dbReference type="ARBA" id="ARBA00022614"/>
    </source>
</evidence>
<evidence type="ECO:0000256" key="3">
    <source>
        <dbReference type="ARBA" id="ARBA00022737"/>
    </source>
</evidence>